<evidence type="ECO:0000256" key="9">
    <source>
        <dbReference type="SAM" id="Coils"/>
    </source>
</evidence>
<dbReference type="EMBL" id="RCUV01000005">
    <property type="protein sequence ID" value="RLP72411.1"/>
    <property type="molecule type" value="Genomic_DNA"/>
</dbReference>
<evidence type="ECO:0000256" key="8">
    <source>
        <dbReference type="ARBA" id="ARBA00031737"/>
    </source>
</evidence>
<dbReference type="PANTHER" id="PTHR35794:SF2">
    <property type="entry name" value="CELL DIVISION PROTEIN DIVIVA"/>
    <property type="match status" value="1"/>
</dbReference>
<organism evidence="11 12">
    <name type="scientific">Mycetocola manganoxydans</name>
    <dbReference type="NCBI Taxonomy" id="699879"/>
    <lineage>
        <taxon>Bacteria</taxon>
        <taxon>Bacillati</taxon>
        <taxon>Actinomycetota</taxon>
        <taxon>Actinomycetes</taxon>
        <taxon>Micrococcales</taxon>
        <taxon>Microbacteriaceae</taxon>
        <taxon>Mycetocola</taxon>
    </lineage>
</organism>
<feature type="coiled-coil region" evidence="9">
    <location>
        <begin position="142"/>
        <end position="172"/>
    </location>
</feature>
<feature type="compositionally biased region" description="Basic and acidic residues" evidence="10">
    <location>
        <begin position="48"/>
        <end position="62"/>
    </location>
</feature>
<dbReference type="OrthoDB" id="9815492at2"/>
<dbReference type="PANTHER" id="PTHR35794">
    <property type="entry name" value="CELL DIVISION PROTEIN DIVIVA"/>
    <property type="match status" value="1"/>
</dbReference>
<proteinExistence type="inferred from homology"/>
<dbReference type="InterPro" id="IPR007793">
    <property type="entry name" value="DivIVA_fam"/>
</dbReference>
<feature type="region of interest" description="Disordered" evidence="10">
    <location>
        <begin position="48"/>
        <end position="118"/>
    </location>
</feature>
<evidence type="ECO:0000256" key="2">
    <source>
        <dbReference type="ARBA" id="ARBA00009008"/>
    </source>
</evidence>
<accession>A0A3L6ZY43</accession>
<dbReference type="InterPro" id="IPR019933">
    <property type="entry name" value="DivIVA_domain"/>
</dbReference>
<evidence type="ECO:0000313" key="12">
    <source>
        <dbReference type="Proteomes" id="UP000270299"/>
    </source>
</evidence>
<evidence type="ECO:0000256" key="10">
    <source>
        <dbReference type="SAM" id="MobiDB-lite"/>
    </source>
</evidence>
<feature type="compositionally biased region" description="Low complexity" evidence="10">
    <location>
        <begin position="63"/>
        <end position="84"/>
    </location>
</feature>
<dbReference type="AlphaFoldDB" id="A0A3L6ZY43"/>
<dbReference type="GO" id="GO:0005737">
    <property type="term" value="C:cytoplasm"/>
    <property type="evidence" value="ECO:0007669"/>
    <property type="project" value="UniProtKB-SubCell"/>
</dbReference>
<comment type="similarity">
    <text evidence="2">Belongs to the DivIVA family.</text>
</comment>
<dbReference type="Pfam" id="PF05103">
    <property type="entry name" value="DivIVA"/>
    <property type="match status" value="1"/>
</dbReference>
<sequence>MALTPEDVVNKQFQQTKFREGYDQDEVDDFLDEVVVELRRLLQENNELKARLEGSDAGDVRPVEAVPAPAAEAAPAPVVAEPAPAAAPAPAPSAQDEGESSSSLLQLARRLHDEHVREGAEKRDALIAEGHATAARVVAEAEAKQRAQMNILNEERSTLEKKIDELRDFEREYRQKLRGYIESQLKELDSNAGPSAQGSGSGYVTSEKSNA</sequence>
<dbReference type="NCBIfam" id="TIGR03544">
    <property type="entry name" value="DivI1A_domain"/>
    <property type="match status" value="1"/>
</dbReference>
<evidence type="ECO:0000256" key="3">
    <source>
        <dbReference type="ARBA" id="ARBA00018787"/>
    </source>
</evidence>
<dbReference type="Proteomes" id="UP000270299">
    <property type="component" value="Unassembled WGS sequence"/>
</dbReference>
<keyword evidence="6 9" id="KW-0175">Coiled coil</keyword>
<evidence type="ECO:0000256" key="1">
    <source>
        <dbReference type="ARBA" id="ARBA00004496"/>
    </source>
</evidence>
<keyword evidence="4" id="KW-0963">Cytoplasm</keyword>
<name>A0A3L6ZY43_9MICO</name>
<feature type="compositionally biased region" description="Polar residues" evidence="10">
    <location>
        <begin position="192"/>
        <end position="211"/>
    </location>
</feature>
<protein>
    <recommendedName>
        <fullName evidence="3">Cell wall synthesis protein Wag31</fullName>
    </recommendedName>
    <alternativeName>
        <fullName evidence="8">Antigen 84</fullName>
    </alternativeName>
</protein>
<evidence type="ECO:0000256" key="7">
    <source>
        <dbReference type="ARBA" id="ARBA00023306"/>
    </source>
</evidence>
<dbReference type="RefSeq" id="WP_121672132.1">
    <property type="nucleotide sequence ID" value="NZ_BMXM01000001.1"/>
</dbReference>
<dbReference type="GO" id="GO:0051301">
    <property type="term" value="P:cell division"/>
    <property type="evidence" value="ECO:0007669"/>
    <property type="project" value="UniProtKB-KW"/>
</dbReference>
<evidence type="ECO:0000313" key="11">
    <source>
        <dbReference type="EMBL" id="RLP72411.1"/>
    </source>
</evidence>
<dbReference type="Gene3D" id="6.10.250.660">
    <property type="match status" value="1"/>
</dbReference>
<feature type="region of interest" description="Disordered" evidence="10">
    <location>
        <begin position="186"/>
        <end position="211"/>
    </location>
</feature>
<keyword evidence="7" id="KW-0131">Cell cycle</keyword>
<keyword evidence="5" id="KW-0132">Cell division</keyword>
<evidence type="ECO:0000256" key="4">
    <source>
        <dbReference type="ARBA" id="ARBA00022490"/>
    </source>
</evidence>
<reference evidence="11 12" key="1">
    <citation type="submission" date="2018-10" db="EMBL/GenBank/DDBJ databases">
        <authorList>
            <person name="Li J."/>
        </authorList>
    </citation>
    <scope>NUCLEOTIDE SEQUENCE [LARGE SCALE GENOMIC DNA]</scope>
    <source>
        <strain evidence="11 12">CCTCC AB209002</strain>
    </source>
</reference>
<keyword evidence="12" id="KW-1185">Reference proteome</keyword>
<comment type="caution">
    <text evidence="11">The sequence shown here is derived from an EMBL/GenBank/DDBJ whole genome shotgun (WGS) entry which is preliminary data.</text>
</comment>
<evidence type="ECO:0000256" key="6">
    <source>
        <dbReference type="ARBA" id="ARBA00023054"/>
    </source>
</evidence>
<evidence type="ECO:0000256" key="5">
    <source>
        <dbReference type="ARBA" id="ARBA00022618"/>
    </source>
</evidence>
<comment type="subcellular location">
    <subcellularLocation>
        <location evidence="1">Cytoplasm</location>
    </subcellularLocation>
</comment>
<gene>
    <name evidence="11" type="ORF">D9V29_04470</name>
</gene>